<organism evidence="1 2">
    <name type="scientific">Halorubrum salinarum</name>
    <dbReference type="NCBI Taxonomy" id="2739057"/>
    <lineage>
        <taxon>Archaea</taxon>
        <taxon>Methanobacteriati</taxon>
        <taxon>Methanobacteriota</taxon>
        <taxon>Stenosarchaea group</taxon>
        <taxon>Halobacteria</taxon>
        <taxon>Halobacteriales</taxon>
        <taxon>Haloferacaceae</taxon>
        <taxon>Halorubrum</taxon>
    </lineage>
</organism>
<dbReference type="Pfam" id="PF25212">
    <property type="entry name" value="HVO_A0114"/>
    <property type="match status" value="1"/>
</dbReference>
<evidence type="ECO:0000313" key="2">
    <source>
        <dbReference type="Proteomes" id="UP000505020"/>
    </source>
</evidence>
<dbReference type="GeneID" id="55596470"/>
<keyword evidence="2" id="KW-1185">Reference proteome</keyword>
<keyword evidence="1" id="KW-0614">Plasmid</keyword>
<proteinExistence type="predicted"/>
<reference evidence="1 2" key="1">
    <citation type="submission" date="2020-05" db="EMBL/GenBank/DDBJ databases">
        <title>Halorubrum RHB-C sp.nov., an extremely halophilic archaeon isolated from solar salt farm.</title>
        <authorList>
            <person name="Ho H."/>
            <person name="Danganan R.E."/>
            <person name="Dedeles G.R."/>
            <person name="Kim S.-G."/>
        </authorList>
    </citation>
    <scope>NUCLEOTIDE SEQUENCE [LARGE SCALE GENOMIC DNA]</scope>
    <source>
        <strain evidence="1 2">RHB-C</strain>
        <plasmid evidence="2">phar01</plasmid>
    </source>
</reference>
<sequence length="147" mass="16043">MRANRDESNDIEYPGTLRVEVRSTTDMFDDAVATAEEFETKSEELSDATASVLTFDSIEQLREMLSTQRLELVESLMTASAVSCAELADRLDRAAPSVLDDVDVLVNAGIILCHHTDTAPGLSVPYEQIVVEYTLQPALSEESDSAA</sequence>
<dbReference type="KEGG" id="hsai:HPS36_15670"/>
<geneLocation type="plasmid" evidence="2">
    <name>phar01</name>
</geneLocation>
<dbReference type="EMBL" id="CP053942">
    <property type="protein sequence ID" value="QKG94321.1"/>
    <property type="molecule type" value="Genomic_DNA"/>
</dbReference>
<dbReference type="InterPro" id="IPR036390">
    <property type="entry name" value="WH_DNA-bd_sf"/>
</dbReference>
<gene>
    <name evidence="1" type="ORF">HPS36_15670</name>
</gene>
<name>A0A7D4CPH8_9EURY</name>
<evidence type="ECO:0000313" key="1">
    <source>
        <dbReference type="EMBL" id="QKG94321.1"/>
    </source>
</evidence>
<dbReference type="RefSeq" id="WP_173230905.1">
    <property type="nucleotide sequence ID" value="NZ_CP053942.1"/>
</dbReference>
<dbReference type="Proteomes" id="UP000505020">
    <property type="component" value="Plasmid pHAR01"/>
</dbReference>
<protein>
    <submittedName>
        <fullName evidence="1">Uncharacterized protein</fullName>
    </submittedName>
</protein>
<dbReference type="SUPFAM" id="SSF46785">
    <property type="entry name" value="Winged helix' DNA-binding domain"/>
    <property type="match status" value="1"/>
</dbReference>
<dbReference type="AlphaFoldDB" id="A0A7D4CPH8"/>
<accession>A0A7D4CPH8</accession>